<dbReference type="InterPro" id="IPR005135">
    <property type="entry name" value="Endo/exonuclease/phosphatase"/>
</dbReference>
<reference evidence="16" key="1">
    <citation type="journal article" date="2020" name="Fungal Divers.">
        <title>Resolving the Mortierellaceae phylogeny through synthesis of multi-gene phylogenetics and phylogenomics.</title>
        <authorList>
            <person name="Vandepol N."/>
            <person name="Liber J."/>
            <person name="Desiro A."/>
            <person name="Na H."/>
            <person name="Kennedy M."/>
            <person name="Barry K."/>
            <person name="Grigoriev I.V."/>
            <person name="Miller A.N."/>
            <person name="O'Donnell K."/>
            <person name="Stajich J.E."/>
            <person name="Bonito G."/>
        </authorList>
    </citation>
    <scope>NUCLEOTIDE SEQUENCE</scope>
    <source>
        <strain evidence="16">REB-010B</strain>
    </source>
</reference>
<feature type="compositionally biased region" description="Polar residues" evidence="13">
    <location>
        <begin position="455"/>
        <end position="465"/>
    </location>
</feature>
<dbReference type="Pfam" id="PF03372">
    <property type="entry name" value="Exo_endo_phos"/>
    <property type="match status" value="1"/>
</dbReference>
<sequence>MSTEASLSVLTLNCWGLKFVSKDRQDRLTAIGHYLADATRGYDIVGLQEVWVHDDFLRIQDLVADVLPYSKHWSSGVLGSGLAIFSKFPIVGTTMRRFALNGDPMKFYHGDWYVGKCFVSVVLAHPTCGEIEVFNTHLHAGYDPAGTPDSYLGCRVGEAWEMASLVKAATTQGRHVLSLGDYNSDPNSMVVRLMTKQGGLTDSWKKIHPEPHPIPAGLTPEEGVAIMGVTCDSSLNTWSKHVALNYLTNDAIGERLDYVFYRETPELICKSVEVAVREQISGIGAAKSSLKNYSDHFGVHATFVIRPAVYHFQTRKPLVASSAGSSTSLGQNRTATEEEQELSMEELELIVLTLDQHRLATAKRCHLELTLLTPVMVVCTIGLIISFLWIQPRYVALIIALVLSAFSSAWIVHFLYGFLFGGEMASAFMNTIQEVKTVIHYRQLVEQNARSTNVNVGSDSPLTRVSSGSGGSGHGSRGGLLQK</sequence>
<feature type="transmembrane region" description="Helical" evidence="14">
    <location>
        <begin position="396"/>
        <end position="419"/>
    </location>
</feature>
<keyword evidence="11" id="KW-0443">Lipid metabolism</keyword>
<dbReference type="InterPro" id="IPR036691">
    <property type="entry name" value="Endo/exonu/phosph_ase_sf"/>
</dbReference>
<comment type="caution">
    <text evidence="16">The sequence shown here is derived from an EMBL/GenBank/DDBJ whole genome shotgun (WGS) entry which is preliminary data.</text>
</comment>
<protein>
    <submittedName>
        <fullName evidence="16">Phospholipase C type enzyme</fullName>
    </submittedName>
</protein>
<evidence type="ECO:0000256" key="12">
    <source>
        <dbReference type="ARBA" id="ARBA00023136"/>
    </source>
</evidence>
<dbReference type="OrthoDB" id="387657at2759"/>
<dbReference type="PANTHER" id="PTHR16320">
    <property type="entry name" value="SPHINGOMYELINASE FAMILY MEMBER"/>
    <property type="match status" value="1"/>
</dbReference>
<evidence type="ECO:0000256" key="7">
    <source>
        <dbReference type="ARBA" id="ARBA00022801"/>
    </source>
</evidence>
<evidence type="ECO:0000256" key="2">
    <source>
        <dbReference type="ARBA" id="ARBA00004760"/>
    </source>
</evidence>
<evidence type="ECO:0000256" key="8">
    <source>
        <dbReference type="ARBA" id="ARBA00022842"/>
    </source>
</evidence>
<dbReference type="PANTHER" id="PTHR16320:SF24">
    <property type="entry name" value="PHOSPHODIESTERASE, PUTATIVE-RELATED"/>
    <property type="match status" value="1"/>
</dbReference>
<dbReference type="Gene3D" id="3.60.10.10">
    <property type="entry name" value="Endonuclease/exonuclease/phosphatase"/>
    <property type="match status" value="1"/>
</dbReference>
<dbReference type="InterPro" id="IPR038772">
    <property type="entry name" value="Sph/SMPD2-like"/>
</dbReference>
<keyword evidence="5 14" id="KW-0812">Transmembrane</keyword>
<feature type="compositionally biased region" description="Gly residues" evidence="13">
    <location>
        <begin position="468"/>
        <end position="483"/>
    </location>
</feature>
<evidence type="ECO:0000256" key="1">
    <source>
        <dbReference type="ARBA" id="ARBA00004141"/>
    </source>
</evidence>
<evidence type="ECO:0000256" key="4">
    <source>
        <dbReference type="ARBA" id="ARBA00006335"/>
    </source>
</evidence>
<accession>A0A9P6RET8</accession>
<evidence type="ECO:0000256" key="10">
    <source>
        <dbReference type="ARBA" id="ARBA00022989"/>
    </source>
</evidence>
<evidence type="ECO:0000256" key="5">
    <source>
        <dbReference type="ARBA" id="ARBA00022692"/>
    </source>
</evidence>
<keyword evidence="9" id="KW-0746">Sphingolipid metabolism</keyword>
<keyword evidence="17" id="KW-1185">Reference proteome</keyword>
<feature type="transmembrane region" description="Helical" evidence="14">
    <location>
        <begin position="369"/>
        <end position="390"/>
    </location>
</feature>
<dbReference type="GO" id="GO:0016020">
    <property type="term" value="C:membrane"/>
    <property type="evidence" value="ECO:0007669"/>
    <property type="project" value="UniProtKB-SubCell"/>
</dbReference>
<comment type="pathway">
    <text evidence="2">Lipid metabolism; sphingolipid metabolism.</text>
</comment>
<keyword evidence="12 14" id="KW-0472">Membrane</keyword>
<evidence type="ECO:0000256" key="6">
    <source>
        <dbReference type="ARBA" id="ARBA00022723"/>
    </source>
</evidence>
<comment type="similarity">
    <text evidence="4">Belongs to the neutral sphingomyelinase family.</text>
</comment>
<comment type="pathway">
    <text evidence="3">Sphingolipid metabolism.</text>
</comment>
<comment type="subcellular location">
    <subcellularLocation>
        <location evidence="1">Membrane</location>
        <topology evidence="1">Multi-pass membrane protein</topology>
    </subcellularLocation>
</comment>
<dbReference type="GO" id="GO:0004767">
    <property type="term" value="F:sphingomyelin phosphodiesterase activity"/>
    <property type="evidence" value="ECO:0007669"/>
    <property type="project" value="InterPro"/>
</dbReference>
<dbReference type="GO" id="GO:0046872">
    <property type="term" value="F:metal ion binding"/>
    <property type="evidence" value="ECO:0007669"/>
    <property type="project" value="UniProtKB-KW"/>
</dbReference>
<dbReference type="SUPFAM" id="SSF56219">
    <property type="entry name" value="DNase I-like"/>
    <property type="match status" value="1"/>
</dbReference>
<keyword evidence="10 14" id="KW-1133">Transmembrane helix</keyword>
<name>A0A9P6RET8_9FUNG</name>
<evidence type="ECO:0000256" key="11">
    <source>
        <dbReference type="ARBA" id="ARBA00023098"/>
    </source>
</evidence>
<keyword evidence="8" id="KW-0460">Magnesium</keyword>
<feature type="region of interest" description="Disordered" evidence="13">
    <location>
        <begin position="455"/>
        <end position="483"/>
    </location>
</feature>
<evidence type="ECO:0000313" key="16">
    <source>
        <dbReference type="EMBL" id="KAG0318030.1"/>
    </source>
</evidence>
<feature type="domain" description="Endonuclease/exonuclease/phosphatase" evidence="15">
    <location>
        <begin position="10"/>
        <end position="296"/>
    </location>
</feature>
<dbReference type="GO" id="GO:0006665">
    <property type="term" value="P:sphingolipid metabolic process"/>
    <property type="evidence" value="ECO:0007669"/>
    <property type="project" value="UniProtKB-KW"/>
</dbReference>
<proteinExistence type="inferred from homology"/>
<evidence type="ECO:0000313" key="17">
    <source>
        <dbReference type="Proteomes" id="UP000738325"/>
    </source>
</evidence>
<evidence type="ECO:0000256" key="13">
    <source>
        <dbReference type="SAM" id="MobiDB-lite"/>
    </source>
</evidence>
<organism evidence="16 17">
    <name type="scientific">Dissophora globulifera</name>
    <dbReference type="NCBI Taxonomy" id="979702"/>
    <lineage>
        <taxon>Eukaryota</taxon>
        <taxon>Fungi</taxon>
        <taxon>Fungi incertae sedis</taxon>
        <taxon>Mucoromycota</taxon>
        <taxon>Mortierellomycotina</taxon>
        <taxon>Mortierellomycetes</taxon>
        <taxon>Mortierellales</taxon>
        <taxon>Mortierellaceae</taxon>
        <taxon>Dissophora</taxon>
    </lineage>
</organism>
<evidence type="ECO:0000256" key="14">
    <source>
        <dbReference type="SAM" id="Phobius"/>
    </source>
</evidence>
<dbReference type="EMBL" id="JAAAIP010000393">
    <property type="protein sequence ID" value="KAG0318030.1"/>
    <property type="molecule type" value="Genomic_DNA"/>
</dbReference>
<evidence type="ECO:0000259" key="15">
    <source>
        <dbReference type="Pfam" id="PF03372"/>
    </source>
</evidence>
<evidence type="ECO:0000256" key="9">
    <source>
        <dbReference type="ARBA" id="ARBA00022919"/>
    </source>
</evidence>
<gene>
    <name evidence="16" type="primary">ISC1_2</name>
    <name evidence="16" type="ORF">BGZ99_005911</name>
</gene>
<dbReference type="AlphaFoldDB" id="A0A9P6RET8"/>
<evidence type="ECO:0000256" key="3">
    <source>
        <dbReference type="ARBA" id="ARBA00004991"/>
    </source>
</evidence>
<dbReference type="Proteomes" id="UP000738325">
    <property type="component" value="Unassembled WGS sequence"/>
</dbReference>
<keyword evidence="6" id="KW-0479">Metal-binding</keyword>
<keyword evidence="7" id="KW-0378">Hydrolase</keyword>